<name>A0ABD2NHH8_9CUCU</name>
<proteinExistence type="predicted"/>
<dbReference type="SUPFAM" id="SSF57756">
    <property type="entry name" value="Retrovirus zinc finger-like domains"/>
    <property type="match status" value="1"/>
</dbReference>
<dbReference type="Proteomes" id="UP001516400">
    <property type="component" value="Unassembled WGS sequence"/>
</dbReference>
<dbReference type="EMBL" id="JABFTP020000103">
    <property type="protein sequence ID" value="KAL3277850.1"/>
    <property type="molecule type" value="Genomic_DNA"/>
</dbReference>
<organism evidence="1 2">
    <name type="scientific">Cryptolaemus montrouzieri</name>
    <dbReference type="NCBI Taxonomy" id="559131"/>
    <lineage>
        <taxon>Eukaryota</taxon>
        <taxon>Metazoa</taxon>
        <taxon>Ecdysozoa</taxon>
        <taxon>Arthropoda</taxon>
        <taxon>Hexapoda</taxon>
        <taxon>Insecta</taxon>
        <taxon>Pterygota</taxon>
        <taxon>Neoptera</taxon>
        <taxon>Endopterygota</taxon>
        <taxon>Coleoptera</taxon>
        <taxon>Polyphaga</taxon>
        <taxon>Cucujiformia</taxon>
        <taxon>Coccinelloidea</taxon>
        <taxon>Coccinellidae</taxon>
        <taxon>Scymninae</taxon>
        <taxon>Scymnini</taxon>
        <taxon>Cryptolaemus</taxon>
    </lineage>
</organism>
<evidence type="ECO:0000313" key="2">
    <source>
        <dbReference type="Proteomes" id="UP001516400"/>
    </source>
</evidence>
<keyword evidence="2" id="KW-1185">Reference proteome</keyword>
<accession>A0ABD2NHH8</accession>
<dbReference type="AlphaFoldDB" id="A0ABD2NHH8"/>
<evidence type="ECO:0008006" key="3">
    <source>
        <dbReference type="Google" id="ProtNLM"/>
    </source>
</evidence>
<reference evidence="1 2" key="1">
    <citation type="journal article" date="2021" name="BMC Biol.">
        <title>Horizontally acquired antibacterial genes associated with adaptive radiation of ladybird beetles.</title>
        <authorList>
            <person name="Li H.S."/>
            <person name="Tang X.F."/>
            <person name="Huang Y.H."/>
            <person name="Xu Z.Y."/>
            <person name="Chen M.L."/>
            <person name="Du X.Y."/>
            <person name="Qiu B.Y."/>
            <person name="Chen P.T."/>
            <person name="Zhang W."/>
            <person name="Slipinski A."/>
            <person name="Escalona H.E."/>
            <person name="Waterhouse R.M."/>
            <person name="Zwick A."/>
            <person name="Pang H."/>
        </authorList>
    </citation>
    <scope>NUCLEOTIDE SEQUENCE [LARGE SCALE GENOMIC DNA]</scope>
    <source>
        <strain evidence="1">SYSU2018</strain>
    </source>
</reference>
<dbReference type="InterPro" id="IPR036875">
    <property type="entry name" value="Znf_CCHC_sf"/>
</dbReference>
<sequence>MTYPIELSNNKIKDFLTRFGVVKYIRNEKYNGDALYKIENGIITAVIIIKNKIPSYITIDGLTLLVTYPNQQMTCMICDGIGHEKRDCPRQISNRIKEIRRPAAPIINDLISEDQPSYSEMVAGTKTTEPKAITKRIIEHETVGNGAMQEKKQQETEGNKNKEYLFVYHLFVIPCEDQDQTTNHGCGAVVTS</sequence>
<comment type="caution">
    <text evidence="1">The sequence shown here is derived from an EMBL/GenBank/DDBJ whole genome shotgun (WGS) entry which is preliminary data.</text>
</comment>
<evidence type="ECO:0000313" key="1">
    <source>
        <dbReference type="EMBL" id="KAL3277850.1"/>
    </source>
</evidence>
<gene>
    <name evidence="1" type="ORF">HHI36_013191</name>
</gene>
<protein>
    <recommendedName>
        <fullName evidence="3">CCHC-type domain-containing protein</fullName>
    </recommendedName>
</protein>